<dbReference type="CDD" id="cd00082">
    <property type="entry name" value="HisKA"/>
    <property type="match status" value="1"/>
</dbReference>
<dbReference type="SMART" id="SM00304">
    <property type="entry name" value="HAMP"/>
    <property type="match status" value="1"/>
</dbReference>
<dbReference type="RefSeq" id="WP_393011073.1">
    <property type="nucleotide sequence ID" value="NZ_JAZAQF010000028.1"/>
</dbReference>
<dbReference type="InterPro" id="IPR005467">
    <property type="entry name" value="His_kinase_dom"/>
</dbReference>
<dbReference type="SUPFAM" id="SSF47384">
    <property type="entry name" value="Homodimeric domain of signal transducing histidine kinase"/>
    <property type="match status" value="1"/>
</dbReference>
<keyword evidence="5" id="KW-0808">Transferase</keyword>
<dbReference type="EC" id="2.7.13.3" evidence="3"/>
<dbReference type="Proteomes" id="UP001604335">
    <property type="component" value="Unassembled WGS sequence"/>
</dbReference>
<keyword evidence="7" id="KW-0902">Two-component regulatory system</keyword>
<dbReference type="SUPFAM" id="SSF55874">
    <property type="entry name" value="ATPase domain of HSP90 chaperone/DNA topoisomerase II/histidine kinase"/>
    <property type="match status" value="1"/>
</dbReference>
<dbReference type="PRINTS" id="PR00344">
    <property type="entry name" value="BCTRLSENSOR"/>
</dbReference>
<dbReference type="Gene3D" id="6.10.340.10">
    <property type="match status" value="1"/>
</dbReference>
<keyword evidence="12" id="KW-1185">Reference proteome</keyword>
<keyword evidence="8" id="KW-1133">Transmembrane helix</keyword>
<reference evidence="12" key="1">
    <citation type="journal article" date="2024" name="Algal Res.">
        <title>Biochemical, toxicological and genomic investigation of a high-biomass producing Limnothrix strain isolated from Italian shallow drinking water reservoir.</title>
        <authorList>
            <person name="Simonazzi M."/>
            <person name="Shishido T.K."/>
            <person name="Delbaje E."/>
            <person name="Wahlsten M."/>
            <person name="Fewer D.P."/>
            <person name="Sivonen K."/>
            <person name="Pezzolesi L."/>
            <person name="Pistocchi R."/>
        </authorList>
    </citation>
    <scope>NUCLEOTIDE SEQUENCE [LARGE SCALE GENOMIC DNA]</scope>
    <source>
        <strain evidence="12">LRLZ20PSL1</strain>
    </source>
</reference>
<keyword evidence="11" id="KW-0547">Nucleotide-binding</keyword>
<evidence type="ECO:0000313" key="12">
    <source>
        <dbReference type="Proteomes" id="UP001604335"/>
    </source>
</evidence>
<dbReference type="InterPro" id="IPR003661">
    <property type="entry name" value="HisK_dim/P_dom"/>
</dbReference>
<dbReference type="GO" id="GO:0005524">
    <property type="term" value="F:ATP binding"/>
    <property type="evidence" value="ECO:0007669"/>
    <property type="project" value="UniProtKB-KW"/>
</dbReference>
<dbReference type="PANTHER" id="PTHR43065:SF50">
    <property type="entry name" value="HISTIDINE KINASE"/>
    <property type="match status" value="1"/>
</dbReference>
<protein>
    <recommendedName>
        <fullName evidence="3">histidine kinase</fullName>
        <ecNumber evidence="3">2.7.13.3</ecNumber>
    </recommendedName>
</protein>
<feature type="transmembrane region" description="Helical" evidence="8">
    <location>
        <begin position="226"/>
        <end position="246"/>
    </location>
</feature>
<name>A0ABW7C7N6_9CYAN</name>
<dbReference type="InterPro" id="IPR036097">
    <property type="entry name" value="HisK_dim/P_sf"/>
</dbReference>
<evidence type="ECO:0000256" key="1">
    <source>
        <dbReference type="ARBA" id="ARBA00000085"/>
    </source>
</evidence>
<evidence type="ECO:0000256" key="6">
    <source>
        <dbReference type="ARBA" id="ARBA00022777"/>
    </source>
</evidence>
<dbReference type="PROSITE" id="PS50109">
    <property type="entry name" value="HIS_KIN"/>
    <property type="match status" value="1"/>
</dbReference>
<dbReference type="InterPro" id="IPR003594">
    <property type="entry name" value="HATPase_dom"/>
</dbReference>
<evidence type="ECO:0000256" key="4">
    <source>
        <dbReference type="ARBA" id="ARBA00022553"/>
    </source>
</evidence>
<comment type="catalytic activity">
    <reaction evidence="1">
        <text>ATP + protein L-histidine = ADP + protein N-phospho-L-histidine.</text>
        <dbReference type="EC" id="2.7.13.3"/>
    </reaction>
</comment>
<dbReference type="Gene3D" id="1.10.287.130">
    <property type="match status" value="1"/>
</dbReference>
<dbReference type="PANTHER" id="PTHR43065">
    <property type="entry name" value="SENSOR HISTIDINE KINASE"/>
    <property type="match status" value="1"/>
</dbReference>
<evidence type="ECO:0000256" key="3">
    <source>
        <dbReference type="ARBA" id="ARBA00012438"/>
    </source>
</evidence>
<dbReference type="Gene3D" id="3.30.565.10">
    <property type="entry name" value="Histidine kinase-like ATPase, C-terminal domain"/>
    <property type="match status" value="1"/>
</dbReference>
<feature type="domain" description="Histidine kinase" evidence="9">
    <location>
        <begin position="326"/>
        <end position="574"/>
    </location>
</feature>
<dbReference type="EMBL" id="JAZAQF010000028">
    <property type="protein sequence ID" value="MFG3817041.1"/>
    <property type="molecule type" value="Genomic_DNA"/>
</dbReference>
<evidence type="ECO:0000256" key="7">
    <source>
        <dbReference type="ARBA" id="ARBA00023012"/>
    </source>
</evidence>
<keyword evidence="6" id="KW-0418">Kinase</keyword>
<keyword evidence="11" id="KW-0067">ATP-binding</keyword>
<evidence type="ECO:0000256" key="2">
    <source>
        <dbReference type="ARBA" id="ARBA00004370"/>
    </source>
</evidence>
<evidence type="ECO:0000256" key="5">
    <source>
        <dbReference type="ARBA" id="ARBA00022679"/>
    </source>
</evidence>
<dbReference type="Pfam" id="PF02518">
    <property type="entry name" value="HATPase_c"/>
    <property type="match status" value="1"/>
</dbReference>
<evidence type="ECO:0000259" key="9">
    <source>
        <dbReference type="PROSITE" id="PS50109"/>
    </source>
</evidence>
<evidence type="ECO:0000313" key="11">
    <source>
        <dbReference type="EMBL" id="MFG3817041.1"/>
    </source>
</evidence>
<dbReference type="PROSITE" id="PS50885">
    <property type="entry name" value="HAMP"/>
    <property type="match status" value="1"/>
</dbReference>
<accession>A0ABW7C7N6</accession>
<organism evidence="11 12">
    <name type="scientific">Limnothrix redekei LRLZ20PSL1</name>
    <dbReference type="NCBI Taxonomy" id="3112953"/>
    <lineage>
        <taxon>Bacteria</taxon>
        <taxon>Bacillati</taxon>
        <taxon>Cyanobacteriota</taxon>
        <taxon>Cyanophyceae</taxon>
        <taxon>Pseudanabaenales</taxon>
        <taxon>Pseudanabaenaceae</taxon>
        <taxon>Limnothrix</taxon>
    </lineage>
</organism>
<keyword evidence="8" id="KW-0472">Membrane</keyword>
<dbReference type="InterPro" id="IPR003660">
    <property type="entry name" value="HAMP_dom"/>
</dbReference>
<feature type="transmembrane region" description="Helical" evidence="8">
    <location>
        <begin position="38"/>
        <end position="60"/>
    </location>
</feature>
<dbReference type="Pfam" id="PF00672">
    <property type="entry name" value="HAMP"/>
    <property type="match status" value="1"/>
</dbReference>
<comment type="subcellular location">
    <subcellularLocation>
        <location evidence="2">Membrane</location>
    </subcellularLocation>
</comment>
<dbReference type="CDD" id="cd06225">
    <property type="entry name" value="HAMP"/>
    <property type="match status" value="1"/>
</dbReference>
<gene>
    <name evidence="11" type="ORF">VPK24_05285</name>
</gene>
<dbReference type="SMART" id="SM00387">
    <property type="entry name" value="HATPase_c"/>
    <property type="match status" value="1"/>
</dbReference>
<comment type="caution">
    <text evidence="11">The sequence shown here is derived from an EMBL/GenBank/DDBJ whole genome shotgun (WGS) entry which is preliminary data.</text>
</comment>
<dbReference type="InterPro" id="IPR036890">
    <property type="entry name" value="HATPase_C_sf"/>
</dbReference>
<proteinExistence type="predicted"/>
<evidence type="ECO:0000256" key="8">
    <source>
        <dbReference type="SAM" id="Phobius"/>
    </source>
</evidence>
<keyword evidence="4" id="KW-0597">Phosphoprotein</keyword>
<dbReference type="InterPro" id="IPR004358">
    <property type="entry name" value="Sig_transdc_His_kin-like_C"/>
</dbReference>
<sequence>MASSSLSFLSVAKQLQFQLQQWKAVVINFKPTAIRSKIASGYLIALGIPIIGASIGILIGNHYQAAADQKLAEYREDQKRLLDLQINILSNLPAKSLSPFTNDPVAFRKAGQALMKRIGTVSELTKGMAMDDRPLFTKNRTAFSQYVTVVAEFSRFVNQSIEAIQPLAGNPKNQPKIDTEIGKLLRSQEFNNFIAFTNVLESLNIDANQELLTAVQERREAENFRLMMAIGSIFLALLVSVLLGNYTSRTIAQPIEDLASLAQQVTHDANTRLRADVTTVDEVGTLAQSVNQLIEWVENYTRDLQAAQLQLVQTEKMSSLGELVGGLAHEINNPISFIYGNLGYVDQYVSDLIYLVKYYQEKYPQDETDVDMEEKIEELEFVIEDLPKLLISMKSGAERIRELVVSLRNFSRLDEADLKTVDLHEGLENTLLMLNYRLQHCRLEDDIKITKHYGDLPEVECYPAQLNQVFMNVLDNAIDVLSDESILHPEITLSTRVLDSQWVQLSIADNGPGIEEAIQSKLFDPFFTTKPIGQGTGLGLAIAYQVVQQHEGQIQVISAPGQGTTIQIELPVRQKLETEDTVKPVLEKALA</sequence>
<evidence type="ECO:0000259" key="10">
    <source>
        <dbReference type="PROSITE" id="PS50885"/>
    </source>
</evidence>
<feature type="domain" description="HAMP" evidence="10">
    <location>
        <begin position="249"/>
        <end position="302"/>
    </location>
</feature>
<keyword evidence="8" id="KW-0812">Transmembrane</keyword>